<organism evidence="1">
    <name type="scientific">Arundo donax</name>
    <name type="common">Giant reed</name>
    <name type="synonym">Donax arundinaceus</name>
    <dbReference type="NCBI Taxonomy" id="35708"/>
    <lineage>
        <taxon>Eukaryota</taxon>
        <taxon>Viridiplantae</taxon>
        <taxon>Streptophyta</taxon>
        <taxon>Embryophyta</taxon>
        <taxon>Tracheophyta</taxon>
        <taxon>Spermatophyta</taxon>
        <taxon>Magnoliopsida</taxon>
        <taxon>Liliopsida</taxon>
        <taxon>Poales</taxon>
        <taxon>Poaceae</taxon>
        <taxon>PACMAD clade</taxon>
        <taxon>Arundinoideae</taxon>
        <taxon>Arundineae</taxon>
        <taxon>Arundo</taxon>
    </lineage>
</organism>
<name>A0A0A8Z242_ARUDO</name>
<evidence type="ECO:0000313" key="1">
    <source>
        <dbReference type="EMBL" id="JAD30815.1"/>
    </source>
</evidence>
<accession>A0A0A8Z242</accession>
<protein>
    <submittedName>
        <fullName evidence="1">Uncharacterized protein</fullName>
    </submittedName>
</protein>
<reference evidence="1" key="2">
    <citation type="journal article" date="2015" name="Data Brief">
        <title>Shoot transcriptome of the giant reed, Arundo donax.</title>
        <authorList>
            <person name="Barrero R.A."/>
            <person name="Guerrero F.D."/>
            <person name="Moolhuijzen P."/>
            <person name="Goolsby J.A."/>
            <person name="Tidwell J."/>
            <person name="Bellgard S.E."/>
            <person name="Bellgard M.I."/>
        </authorList>
    </citation>
    <scope>NUCLEOTIDE SEQUENCE</scope>
    <source>
        <tissue evidence="1">Shoot tissue taken approximately 20 cm above the soil surface</tissue>
    </source>
</reference>
<sequence length="18" mass="2065">MSRNCTLLLIAECLLERS</sequence>
<dbReference type="EMBL" id="GBRH01267080">
    <property type="protein sequence ID" value="JAD30815.1"/>
    <property type="molecule type" value="Transcribed_RNA"/>
</dbReference>
<proteinExistence type="predicted"/>
<dbReference type="AlphaFoldDB" id="A0A0A8Z242"/>
<reference evidence="1" key="1">
    <citation type="submission" date="2014-09" db="EMBL/GenBank/DDBJ databases">
        <authorList>
            <person name="Magalhaes I.L.F."/>
            <person name="Oliveira U."/>
            <person name="Santos F.R."/>
            <person name="Vidigal T.H.D.A."/>
            <person name="Brescovit A.D."/>
            <person name="Santos A.J."/>
        </authorList>
    </citation>
    <scope>NUCLEOTIDE SEQUENCE</scope>
    <source>
        <tissue evidence="1">Shoot tissue taken approximately 20 cm above the soil surface</tissue>
    </source>
</reference>